<feature type="compositionally biased region" description="Basic and acidic residues" evidence="1">
    <location>
        <begin position="143"/>
        <end position="215"/>
    </location>
</feature>
<gene>
    <name evidence="2" type="ORF">PACLA_8A056550</name>
</gene>
<dbReference type="CDD" id="cd01650">
    <property type="entry name" value="RT_nLTR_like"/>
    <property type="match status" value="1"/>
</dbReference>
<dbReference type="OrthoDB" id="7474049at2759"/>
<proteinExistence type="predicted"/>
<dbReference type="GO" id="GO:0003824">
    <property type="term" value="F:catalytic activity"/>
    <property type="evidence" value="ECO:0007669"/>
    <property type="project" value="InterPro"/>
</dbReference>
<feature type="compositionally biased region" description="Low complexity" evidence="1">
    <location>
        <begin position="95"/>
        <end position="110"/>
    </location>
</feature>
<dbReference type="InterPro" id="IPR005135">
    <property type="entry name" value="Endo/exonuclease/phosphatase"/>
</dbReference>
<feature type="compositionally biased region" description="Polar residues" evidence="1">
    <location>
        <begin position="247"/>
        <end position="256"/>
    </location>
</feature>
<organism evidence="2 3">
    <name type="scientific">Paramuricea clavata</name>
    <name type="common">Red gorgonian</name>
    <name type="synonym">Violescent sea-whip</name>
    <dbReference type="NCBI Taxonomy" id="317549"/>
    <lineage>
        <taxon>Eukaryota</taxon>
        <taxon>Metazoa</taxon>
        <taxon>Cnidaria</taxon>
        <taxon>Anthozoa</taxon>
        <taxon>Octocorallia</taxon>
        <taxon>Malacalcyonacea</taxon>
        <taxon>Plexauridae</taxon>
        <taxon>Paramuricea</taxon>
    </lineage>
</organism>
<evidence type="ECO:0000313" key="2">
    <source>
        <dbReference type="EMBL" id="CAB3988750.1"/>
    </source>
</evidence>
<dbReference type="PANTHER" id="PTHR47510">
    <property type="entry name" value="REVERSE TRANSCRIPTASE DOMAIN-CONTAINING PROTEIN"/>
    <property type="match status" value="1"/>
</dbReference>
<feature type="compositionally biased region" description="Low complexity" evidence="1">
    <location>
        <begin position="216"/>
        <end position="228"/>
    </location>
</feature>
<dbReference type="InterPro" id="IPR000477">
    <property type="entry name" value="RT_dom"/>
</dbReference>
<feature type="compositionally biased region" description="Polar residues" evidence="1">
    <location>
        <begin position="131"/>
        <end position="142"/>
    </location>
</feature>
<dbReference type="PROSITE" id="PS50878">
    <property type="entry name" value="RT_POL"/>
    <property type="match status" value="1"/>
</dbReference>
<comment type="caution">
    <text evidence="2">The sequence shown here is derived from an EMBL/GenBank/DDBJ whole genome shotgun (WGS) entry which is preliminary data.</text>
</comment>
<dbReference type="InterPro" id="IPR005120">
    <property type="entry name" value="UPF3_dom"/>
</dbReference>
<feature type="compositionally biased region" description="Basic and acidic residues" evidence="1">
    <location>
        <begin position="257"/>
        <end position="281"/>
    </location>
</feature>
<dbReference type="SUPFAM" id="SSF56219">
    <property type="entry name" value="DNase I-like"/>
    <property type="match status" value="1"/>
</dbReference>
<dbReference type="Pfam" id="PF03467">
    <property type="entry name" value="Smg4_UPF3"/>
    <property type="match status" value="1"/>
</dbReference>
<dbReference type="SUPFAM" id="SSF56672">
    <property type="entry name" value="DNA/RNA polymerases"/>
    <property type="match status" value="1"/>
</dbReference>
<reference evidence="2" key="1">
    <citation type="submission" date="2020-04" db="EMBL/GenBank/DDBJ databases">
        <authorList>
            <person name="Alioto T."/>
            <person name="Alioto T."/>
            <person name="Gomez Garrido J."/>
        </authorList>
    </citation>
    <scope>NUCLEOTIDE SEQUENCE</scope>
    <source>
        <strain evidence="2">A484AB</strain>
    </source>
</reference>
<keyword evidence="3" id="KW-1185">Reference proteome</keyword>
<sequence length="1378" mass="158587">MINILKYGGKYPVVVEFAPFQGVPKKTRRRKDIKSATIEKDADYLSFLETLKQEVEPLPSAEVYLEQQEANKQSMKDAKLTTPLIEFLKMKRSSGKSSRISSHRNSTSSSNEKKKKASKEAAKTGYKNTFPEKSTGSNGSSRKGSERKTDSRKFAKDDSEKKQTTTAHGSEKKNGKSREYKMKGQSDEKGKSMTKDKPLSAKTWKENKSQDENHRSSSNASRPSSSYRQPRRDKGMKDADRTRSESRPSTASGSSSEKNEERKPQKQQPDNKERVRNKDRPAQAIYQPRSRPRANAEETTGRNSVLMSYGSNYTIVLNTKYNDESVFSDVIQSDYKEIYFRSQNIRLARTSLQNARVRSAIVKWNKRGLTMLAAPESKILLHITIQITIHGDIELNPGPGLIPDNQIVQQSRRNSRSGGITALSRDILLSYRKFGSKPTPKVMAMCKALNIFKYRSKRGGRRCIKLTETYHNERNTIKVVVGNRPCGTWSRIQKQRSVNLVQIPREPLLRQVRNTAFAVPKVMLINICSLNKTKNRVRAVSALEADMKTLDIDICVVSETHLKPNIPDTIVNIHDYSIYRRDRNWANNDSRCKGGVAVYIRNNITVTDVYRSNLYELICITLTLPSGHHMLVCGLYHPPKFSYKEQELRDYLIHFVDERLDRYPDTVFLFGGDLNHLDLEQLQIEVGWDILVNFPTRGDATLDNCLTNRPDLFGESFPFQTSIKTDHIAVVLPAGTKLKPIRRKVQIRDCRKHRKAALYNSMATETWDNVIDSSDVQQAVLFLECKILSHMDNCMPIRTISMSSRDPVWMTPLLKSMIRAKSRISELNKDRLKEINKRISEVISENRRKCKTTPLGSKAWWKMTDALSQRKKQDRAILDNTRLSDLNDYFAKLCSDDTYVEPTPLRIESEVETPRVSELQVWNILKALTKTATGPDQIPYWIWKEHKEILTPVITRVWNLSLSTQSWPSAWKRSNVNPLAKVEMPNENQDYRGISITPVIARAFERIVYDTHVRDVVENNLSRTQFAYRAGGNCTCALLAMQHRINSYMDDPDCRAVRLFTMDFSKAFDSVKHDLLASKLKAFPLNPYIINWYLSFLKDRKQRICYNGYEGEWKCVNRGTTQGSVSGPHLFNIFLNDLNLELDGLDILFKYADDSNIVAPVWKERDCADLLVSQFLDWTSRNKMICNPGKCKEMTIYKQGNQEYFSPIAMIPMCKAVKVMGVTFQCDGKFGEHVKNKLIKANKCLYILRSLRKEGYSQQEIDLLFDTLVLPNITYALSVYAASKSDLTPIEVFLKRCYKRKYTSKPVSVYKLLEKQDRTIFNRVSKLWQHPLLSLMPHAKETGYNLRKRRSHRPKVRTERFKNVFVNRLVYNYDLVID</sequence>
<dbReference type="Proteomes" id="UP001152795">
    <property type="component" value="Unassembled WGS sequence"/>
</dbReference>
<dbReference type="EMBL" id="CACRXK020001374">
    <property type="protein sequence ID" value="CAB3988750.1"/>
    <property type="molecule type" value="Genomic_DNA"/>
</dbReference>
<dbReference type="PANTHER" id="PTHR47510:SF3">
    <property type="entry name" value="ENDO_EXONUCLEASE_PHOSPHATASE DOMAIN-CONTAINING PROTEIN"/>
    <property type="match status" value="1"/>
</dbReference>
<dbReference type="Pfam" id="PF00078">
    <property type="entry name" value="RVT_1"/>
    <property type="match status" value="1"/>
</dbReference>
<name>A0A6S7GW33_PARCT</name>
<dbReference type="InterPro" id="IPR036691">
    <property type="entry name" value="Endo/exonu/phosph_ase_sf"/>
</dbReference>
<accession>A0A6S7GW33</accession>
<evidence type="ECO:0000313" key="3">
    <source>
        <dbReference type="Proteomes" id="UP001152795"/>
    </source>
</evidence>
<dbReference type="Pfam" id="PF03372">
    <property type="entry name" value="Exo_endo_phos"/>
    <property type="match status" value="1"/>
</dbReference>
<dbReference type="Gene3D" id="3.60.10.10">
    <property type="entry name" value="Endonuclease/exonuclease/phosphatase"/>
    <property type="match status" value="1"/>
</dbReference>
<feature type="region of interest" description="Disordered" evidence="1">
    <location>
        <begin position="90"/>
        <end position="300"/>
    </location>
</feature>
<dbReference type="InterPro" id="IPR043502">
    <property type="entry name" value="DNA/RNA_pol_sf"/>
</dbReference>
<protein>
    <submittedName>
        <fullName evidence="2">Uncharacterized protein</fullName>
    </submittedName>
</protein>
<feature type="compositionally biased region" description="Basic and acidic residues" evidence="1">
    <location>
        <begin position="230"/>
        <end position="246"/>
    </location>
</feature>
<evidence type="ECO:0000256" key="1">
    <source>
        <dbReference type="SAM" id="MobiDB-lite"/>
    </source>
</evidence>